<sequence length="105" mass="11383">MKVLGPRSGSGKECLPSRHRVIAAQRQALYCSMRCKSQNTYAAAGEPLREGTAHRAHGIPHRYTFFLTPKANTQRPLNSGLSGCLVSGRARLTGCGATFLVPPWC</sequence>
<dbReference type="AlphaFoldDB" id="A0A5B7J7G7"/>
<evidence type="ECO:0000313" key="1">
    <source>
        <dbReference type="EMBL" id="MPC92650.1"/>
    </source>
</evidence>
<gene>
    <name evidence="1" type="ORF">E2C01_087751</name>
</gene>
<accession>A0A5B7J7G7</accession>
<reference evidence="1 2" key="1">
    <citation type="submission" date="2019-05" db="EMBL/GenBank/DDBJ databases">
        <title>Another draft genome of Portunus trituberculatus and its Hox gene families provides insights of decapod evolution.</title>
        <authorList>
            <person name="Jeong J.-H."/>
            <person name="Song I."/>
            <person name="Kim S."/>
            <person name="Choi T."/>
            <person name="Kim D."/>
            <person name="Ryu S."/>
            <person name="Kim W."/>
        </authorList>
    </citation>
    <scope>NUCLEOTIDE SEQUENCE [LARGE SCALE GENOMIC DNA]</scope>
    <source>
        <tissue evidence="1">Muscle</tissue>
    </source>
</reference>
<comment type="caution">
    <text evidence="1">The sequence shown here is derived from an EMBL/GenBank/DDBJ whole genome shotgun (WGS) entry which is preliminary data.</text>
</comment>
<dbReference type="EMBL" id="VSRR010092046">
    <property type="protein sequence ID" value="MPC92650.1"/>
    <property type="molecule type" value="Genomic_DNA"/>
</dbReference>
<name>A0A5B7J7G7_PORTR</name>
<protein>
    <submittedName>
        <fullName evidence="1">Uncharacterized protein</fullName>
    </submittedName>
</protein>
<organism evidence="1 2">
    <name type="scientific">Portunus trituberculatus</name>
    <name type="common">Swimming crab</name>
    <name type="synonym">Neptunus trituberculatus</name>
    <dbReference type="NCBI Taxonomy" id="210409"/>
    <lineage>
        <taxon>Eukaryota</taxon>
        <taxon>Metazoa</taxon>
        <taxon>Ecdysozoa</taxon>
        <taxon>Arthropoda</taxon>
        <taxon>Crustacea</taxon>
        <taxon>Multicrustacea</taxon>
        <taxon>Malacostraca</taxon>
        <taxon>Eumalacostraca</taxon>
        <taxon>Eucarida</taxon>
        <taxon>Decapoda</taxon>
        <taxon>Pleocyemata</taxon>
        <taxon>Brachyura</taxon>
        <taxon>Eubrachyura</taxon>
        <taxon>Portunoidea</taxon>
        <taxon>Portunidae</taxon>
        <taxon>Portuninae</taxon>
        <taxon>Portunus</taxon>
    </lineage>
</organism>
<proteinExistence type="predicted"/>
<dbReference type="Proteomes" id="UP000324222">
    <property type="component" value="Unassembled WGS sequence"/>
</dbReference>
<evidence type="ECO:0000313" key="2">
    <source>
        <dbReference type="Proteomes" id="UP000324222"/>
    </source>
</evidence>
<keyword evidence="2" id="KW-1185">Reference proteome</keyword>